<evidence type="ECO:0000256" key="8">
    <source>
        <dbReference type="PIRSR" id="PIRSR602403-1"/>
    </source>
</evidence>
<dbReference type="Gene3D" id="1.10.630.10">
    <property type="entry name" value="Cytochrome P450"/>
    <property type="match status" value="1"/>
</dbReference>
<evidence type="ECO:0000256" key="1">
    <source>
        <dbReference type="ARBA" id="ARBA00001971"/>
    </source>
</evidence>
<keyword evidence="10" id="KW-1133">Transmembrane helix</keyword>
<dbReference type="Proteomes" id="UP001270362">
    <property type="component" value="Unassembled WGS sequence"/>
</dbReference>
<organism evidence="11 12">
    <name type="scientific">Podospora appendiculata</name>
    <dbReference type="NCBI Taxonomy" id="314037"/>
    <lineage>
        <taxon>Eukaryota</taxon>
        <taxon>Fungi</taxon>
        <taxon>Dikarya</taxon>
        <taxon>Ascomycota</taxon>
        <taxon>Pezizomycotina</taxon>
        <taxon>Sordariomycetes</taxon>
        <taxon>Sordariomycetidae</taxon>
        <taxon>Sordariales</taxon>
        <taxon>Podosporaceae</taxon>
        <taxon>Podospora</taxon>
    </lineage>
</organism>
<feature type="transmembrane region" description="Helical" evidence="10">
    <location>
        <begin position="15"/>
        <end position="36"/>
    </location>
</feature>
<feature type="binding site" description="axial binding residue" evidence="8">
    <location>
        <position position="466"/>
    </location>
    <ligand>
        <name>heme</name>
        <dbReference type="ChEBI" id="CHEBI:30413"/>
    </ligand>
    <ligandPart>
        <name>Fe</name>
        <dbReference type="ChEBI" id="CHEBI:18248"/>
    </ligandPart>
</feature>
<keyword evidence="10" id="KW-0472">Membrane</keyword>
<evidence type="ECO:0000256" key="7">
    <source>
        <dbReference type="ARBA" id="ARBA00023033"/>
    </source>
</evidence>
<name>A0AAE0XHV7_9PEZI</name>
<protein>
    <submittedName>
        <fullName evidence="11">Cytochrome P450 CYP542B3</fullName>
    </submittedName>
</protein>
<dbReference type="InterPro" id="IPR036396">
    <property type="entry name" value="Cyt_P450_sf"/>
</dbReference>
<dbReference type="GO" id="GO:0005506">
    <property type="term" value="F:iron ion binding"/>
    <property type="evidence" value="ECO:0007669"/>
    <property type="project" value="InterPro"/>
</dbReference>
<dbReference type="GO" id="GO:0016705">
    <property type="term" value="F:oxidoreductase activity, acting on paired donors, with incorporation or reduction of molecular oxygen"/>
    <property type="evidence" value="ECO:0007669"/>
    <property type="project" value="InterPro"/>
</dbReference>
<keyword evidence="7 9" id="KW-0503">Monooxygenase</keyword>
<dbReference type="AlphaFoldDB" id="A0AAE0XHV7"/>
<dbReference type="InterPro" id="IPR002403">
    <property type="entry name" value="Cyt_P450_E_grp-IV"/>
</dbReference>
<dbReference type="PANTHER" id="PTHR24305">
    <property type="entry name" value="CYTOCHROME P450"/>
    <property type="match status" value="1"/>
</dbReference>
<dbReference type="PRINTS" id="PR00465">
    <property type="entry name" value="EP450IV"/>
</dbReference>
<evidence type="ECO:0000256" key="5">
    <source>
        <dbReference type="ARBA" id="ARBA00023002"/>
    </source>
</evidence>
<evidence type="ECO:0000256" key="2">
    <source>
        <dbReference type="ARBA" id="ARBA00010617"/>
    </source>
</evidence>
<evidence type="ECO:0000256" key="9">
    <source>
        <dbReference type="RuleBase" id="RU000461"/>
    </source>
</evidence>
<evidence type="ECO:0000313" key="12">
    <source>
        <dbReference type="Proteomes" id="UP001270362"/>
    </source>
</evidence>
<dbReference type="GO" id="GO:0020037">
    <property type="term" value="F:heme binding"/>
    <property type="evidence" value="ECO:0007669"/>
    <property type="project" value="InterPro"/>
</dbReference>
<dbReference type="PANTHER" id="PTHR24305:SF157">
    <property type="entry name" value="N-ACETYLTRYPTOPHAN 6-HYDROXYLASE IVOC-RELATED"/>
    <property type="match status" value="1"/>
</dbReference>
<dbReference type="SUPFAM" id="SSF48264">
    <property type="entry name" value="Cytochrome P450"/>
    <property type="match status" value="1"/>
</dbReference>
<dbReference type="GO" id="GO:0004497">
    <property type="term" value="F:monooxygenase activity"/>
    <property type="evidence" value="ECO:0007669"/>
    <property type="project" value="UniProtKB-KW"/>
</dbReference>
<dbReference type="InterPro" id="IPR017972">
    <property type="entry name" value="Cyt_P450_CS"/>
</dbReference>
<evidence type="ECO:0000256" key="6">
    <source>
        <dbReference type="ARBA" id="ARBA00023004"/>
    </source>
</evidence>
<evidence type="ECO:0000256" key="4">
    <source>
        <dbReference type="ARBA" id="ARBA00022723"/>
    </source>
</evidence>
<dbReference type="PRINTS" id="PR00385">
    <property type="entry name" value="P450"/>
</dbReference>
<accession>A0AAE0XHV7</accession>
<dbReference type="InterPro" id="IPR050121">
    <property type="entry name" value="Cytochrome_P450_monoxygenase"/>
</dbReference>
<evidence type="ECO:0000256" key="3">
    <source>
        <dbReference type="ARBA" id="ARBA00022617"/>
    </source>
</evidence>
<reference evidence="11" key="2">
    <citation type="submission" date="2023-06" db="EMBL/GenBank/DDBJ databases">
        <authorList>
            <consortium name="Lawrence Berkeley National Laboratory"/>
            <person name="Haridas S."/>
            <person name="Hensen N."/>
            <person name="Bonometti L."/>
            <person name="Westerberg I."/>
            <person name="Brannstrom I.O."/>
            <person name="Guillou S."/>
            <person name="Cros-Aarteil S."/>
            <person name="Calhoun S."/>
            <person name="Kuo A."/>
            <person name="Mondo S."/>
            <person name="Pangilinan J."/>
            <person name="Riley R."/>
            <person name="Labutti K."/>
            <person name="Andreopoulos B."/>
            <person name="Lipzen A."/>
            <person name="Chen C."/>
            <person name="Yanf M."/>
            <person name="Daum C."/>
            <person name="Ng V."/>
            <person name="Clum A."/>
            <person name="Steindorff A."/>
            <person name="Ohm R."/>
            <person name="Martin F."/>
            <person name="Silar P."/>
            <person name="Natvig D."/>
            <person name="Lalanne C."/>
            <person name="Gautier V."/>
            <person name="Ament-Velasquez S.L."/>
            <person name="Kruys A."/>
            <person name="Hutchinson M.I."/>
            <person name="Powell A.J."/>
            <person name="Barry K."/>
            <person name="Miller A.N."/>
            <person name="Grigoriev I.V."/>
            <person name="Debuchy R."/>
            <person name="Gladieux P."/>
            <person name="Thoren M.H."/>
            <person name="Johannesson H."/>
        </authorList>
    </citation>
    <scope>NUCLEOTIDE SEQUENCE</scope>
    <source>
        <strain evidence="11">CBS 314.62</strain>
    </source>
</reference>
<comment type="similarity">
    <text evidence="2 9">Belongs to the cytochrome P450 family.</text>
</comment>
<reference evidence="11" key="1">
    <citation type="journal article" date="2023" name="Mol. Phylogenet. Evol.">
        <title>Genome-scale phylogeny and comparative genomics of the fungal order Sordariales.</title>
        <authorList>
            <person name="Hensen N."/>
            <person name="Bonometti L."/>
            <person name="Westerberg I."/>
            <person name="Brannstrom I.O."/>
            <person name="Guillou S."/>
            <person name="Cros-Aarteil S."/>
            <person name="Calhoun S."/>
            <person name="Haridas S."/>
            <person name="Kuo A."/>
            <person name="Mondo S."/>
            <person name="Pangilinan J."/>
            <person name="Riley R."/>
            <person name="LaButti K."/>
            <person name="Andreopoulos B."/>
            <person name="Lipzen A."/>
            <person name="Chen C."/>
            <person name="Yan M."/>
            <person name="Daum C."/>
            <person name="Ng V."/>
            <person name="Clum A."/>
            <person name="Steindorff A."/>
            <person name="Ohm R.A."/>
            <person name="Martin F."/>
            <person name="Silar P."/>
            <person name="Natvig D.O."/>
            <person name="Lalanne C."/>
            <person name="Gautier V."/>
            <person name="Ament-Velasquez S.L."/>
            <person name="Kruys A."/>
            <person name="Hutchinson M.I."/>
            <person name="Powell A.J."/>
            <person name="Barry K."/>
            <person name="Miller A.N."/>
            <person name="Grigoriev I.V."/>
            <person name="Debuchy R."/>
            <person name="Gladieux P."/>
            <person name="Hiltunen Thoren M."/>
            <person name="Johannesson H."/>
        </authorList>
    </citation>
    <scope>NUCLEOTIDE SEQUENCE</scope>
    <source>
        <strain evidence="11">CBS 314.62</strain>
    </source>
</reference>
<dbReference type="CDD" id="cd11062">
    <property type="entry name" value="CYP58-like"/>
    <property type="match status" value="1"/>
</dbReference>
<evidence type="ECO:0000313" key="11">
    <source>
        <dbReference type="EMBL" id="KAK3693763.1"/>
    </source>
</evidence>
<dbReference type="Pfam" id="PF00067">
    <property type="entry name" value="p450"/>
    <property type="match status" value="1"/>
</dbReference>
<evidence type="ECO:0000256" key="10">
    <source>
        <dbReference type="SAM" id="Phobius"/>
    </source>
</evidence>
<comment type="caution">
    <text evidence="11">The sequence shown here is derived from an EMBL/GenBank/DDBJ whole genome shotgun (WGS) entry which is preliminary data.</text>
</comment>
<dbReference type="EMBL" id="JAULSO010000001">
    <property type="protein sequence ID" value="KAK3693763.1"/>
    <property type="molecule type" value="Genomic_DNA"/>
</dbReference>
<keyword evidence="10" id="KW-0812">Transmembrane</keyword>
<sequence>MVFEELWTSFSYTHLWSFAGLLAVYVLYGAFWRLYLSPIAHVPGPKLAALTWWYEFYYDIVLGGQYVFKIIELHEKYGPIIRINPDEVHIGDPDFYSELYPSANRRRDRPLFFTKQFGADESSVGTAEHDLHRVRKTALNHFFSTQSVRNLQPIIEERVNALLARFLDHATRSSGQPLDILYPFSAFTNDVISEYSFAKSDHLIEEPDYGKDVTDALLTGTHYGKWIQHAEIILKLINALPESLSGRFVPGWRGFLKMKNDILHQISDIKATEKTSRWQLDTSHPTIFHELLSSSVLPPEEKTPRRLAQEGQVVVQAGTLTTSWALALTTFHLLNRPSTLRLLRDELVAGIPDPNAVIPLPGLEQMPYLRAVVKETLRLSLGTSGRLARICPDETLIYTDTTTNKHKHKVYAIPPGVPVGMTTYQTVTNPALYPDPFAFRPERWLSPEAEQAENYLTVFGGGRRVCLGKALSQAELYLALAKMWRVWGGAEDQRVGDRGVVRLFETTERDARMAADYFIPIPWTGTKGIRVVLKSTST</sequence>
<gene>
    <name evidence="11" type="ORF">B0T22DRAFT_50054</name>
</gene>
<keyword evidence="4 8" id="KW-0479">Metal-binding</keyword>
<keyword evidence="5 9" id="KW-0560">Oxidoreductase</keyword>
<proteinExistence type="inferred from homology"/>
<keyword evidence="3 8" id="KW-0349">Heme</keyword>
<comment type="cofactor">
    <cofactor evidence="1 8">
        <name>heme</name>
        <dbReference type="ChEBI" id="CHEBI:30413"/>
    </cofactor>
</comment>
<dbReference type="InterPro" id="IPR001128">
    <property type="entry name" value="Cyt_P450"/>
</dbReference>
<keyword evidence="12" id="KW-1185">Reference proteome</keyword>
<dbReference type="PROSITE" id="PS00086">
    <property type="entry name" value="CYTOCHROME_P450"/>
    <property type="match status" value="1"/>
</dbReference>
<keyword evidence="6 8" id="KW-0408">Iron</keyword>